<accession>A0A1T4K0I5</accession>
<dbReference type="GO" id="GO:0047480">
    <property type="term" value="F:UDP-N-acetylmuramoyl-tripeptide-D-alanyl-D-alanine ligase activity"/>
    <property type="evidence" value="ECO:0007669"/>
    <property type="project" value="UniProtKB-UniRule"/>
</dbReference>
<keyword evidence="1 10" id="KW-0963">Cytoplasm</keyword>
<evidence type="ECO:0000256" key="2">
    <source>
        <dbReference type="ARBA" id="ARBA00022598"/>
    </source>
</evidence>
<dbReference type="GO" id="GO:0005524">
    <property type="term" value="F:ATP binding"/>
    <property type="evidence" value="ECO:0007669"/>
    <property type="project" value="UniProtKB-UniRule"/>
</dbReference>
<dbReference type="InterPro" id="IPR013221">
    <property type="entry name" value="Mur_ligase_cen"/>
</dbReference>
<dbReference type="GO" id="GO:0008360">
    <property type="term" value="P:regulation of cell shape"/>
    <property type="evidence" value="ECO:0007669"/>
    <property type="project" value="UniProtKB-KW"/>
</dbReference>
<keyword evidence="2 10" id="KW-0436">Ligase</keyword>
<evidence type="ECO:0000259" key="13">
    <source>
        <dbReference type="Pfam" id="PF08245"/>
    </source>
</evidence>
<keyword evidence="3 10" id="KW-0132">Cell division</keyword>
<evidence type="ECO:0000256" key="8">
    <source>
        <dbReference type="ARBA" id="ARBA00023306"/>
    </source>
</evidence>
<reference evidence="14 15" key="1">
    <citation type="submission" date="2017-02" db="EMBL/GenBank/DDBJ databases">
        <authorList>
            <person name="Peterson S.W."/>
        </authorList>
    </citation>
    <scope>NUCLEOTIDE SEQUENCE [LARGE SCALE GENOMIC DNA]</scope>
    <source>
        <strain evidence="14 15">ATCC 17233</strain>
    </source>
</reference>
<dbReference type="HAMAP" id="MF_02019">
    <property type="entry name" value="MurF"/>
    <property type="match status" value="1"/>
</dbReference>
<dbReference type="AlphaFoldDB" id="A0A1T4K0I5"/>
<dbReference type="GO" id="GO:0009252">
    <property type="term" value="P:peptidoglycan biosynthetic process"/>
    <property type="evidence" value="ECO:0007669"/>
    <property type="project" value="UniProtKB-UniRule"/>
</dbReference>
<evidence type="ECO:0000256" key="10">
    <source>
        <dbReference type="HAMAP-Rule" id="MF_02019"/>
    </source>
</evidence>
<name>A0A1T4K0I5_9FIRM</name>
<keyword evidence="7 10" id="KW-0573">Peptidoglycan synthesis</keyword>
<dbReference type="Pfam" id="PF02875">
    <property type="entry name" value="Mur_ligase_C"/>
    <property type="match status" value="1"/>
</dbReference>
<dbReference type="SUPFAM" id="SSF53244">
    <property type="entry name" value="MurD-like peptide ligases, peptide-binding domain"/>
    <property type="match status" value="1"/>
</dbReference>
<keyword evidence="4 10" id="KW-0547">Nucleotide-binding</keyword>
<dbReference type="InterPro" id="IPR035911">
    <property type="entry name" value="MurE/MurF_N"/>
</dbReference>
<proteinExistence type="inferred from homology"/>
<dbReference type="InterPro" id="IPR004101">
    <property type="entry name" value="Mur_ligase_C"/>
</dbReference>
<sequence length="463" mass="50844">MKNMTVEEILKAVNGRLLGAEEGSSEYKDILAISVDDISMNSREAGERDIFVPLVGTNVDAHRFIDGALEKANVTFTDRELSTYIPGKAYIKVENTIKALQMLGGYIRKKYDKTVIAVTGSVGKTTTREMITAALSAENKVYHTEKNFNSETGAPITLFKMLDNPSDLAVLELGISDFGEMDDLAEIALPDIAVVTVIGDAHQQFFKTRENTRTEKLKIASRMDNDGVIFLNADDPLLLDVKGKMPVKQIYYGTTEDAEIRAVDITQTKAGTSFTYIHGDKKVPIKIPVFGKHNVIDATVAMGLADHLGFDLSKAAESLSKFEGQRQRVVKAKTGFTIIDDTYNASPDSMKAALEVLKNHETSGRRVAVLGDMFELGDNTAELHAGVGRFIVNNNIDILVTVGDLSKNIANAASEDKNIEIHCLKTIEEAIEYLQNNLFDGDTVLLKASNGMHFKDIVKEIEE</sequence>
<dbReference type="RefSeq" id="WP_078785767.1">
    <property type="nucleotide sequence ID" value="NZ_FMTO01000002.1"/>
</dbReference>
<comment type="function">
    <text evidence="10 11">Involved in cell wall formation. Catalyzes the final step in the synthesis of UDP-N-acetylmuramoyl-pentapeptide, the precursor of murein.</text>
</comment>
<comment type="pathway">
    <text evidence="10 11">Cell wall biogenesis; peptidoglycan biosynthesis.</text>
</comment>
<dbReference type="EMBL" id="FUXA01000003">
    <property type="protein sequence ID" value="SJZ35923.1"/>
    <property type="molecule type" value="Genomic_DNA"/>
</dbReference>
<evidence type="ECO:0000259" key="12">
    <source>
        <dbReference type="Pfam" id="PF02875"/>
    </source>
</evidence>
<dbReference type="InterPro" id="IPR051046">
    <property type="entry name" value="MurCDEF_CellWall_CoF430Synth"/>
</dbReference>
<feature type="domain" description="Mur ligase C-terminal" evidence="12">
    <location>
        <begin position="326"/>
        <end position="449"/>
    </location>
</feature>
<comment type="similarity">
    <text evidence="10">Belongs to the MurCDEF family. MurF subfamily.</text>
</comment>
<organism evidence="14 15">
    <name type="scientific">Eubacterium ruminantium</name>
    <dbReference type="NCBI Taxonomy" id="42322"/>
    <lineage>
        <taxon>Bacteria</taxon>
        <taxon>Bacillati</taxon>
        <taxon>Bacillota</taxon>
        <taxon>Clostridia</taxon>
        <taxon>Eubacteriales</taxon>
        <taxon>Eubacteriaceae</taxon>
        <taxon>Eubacterium</taxon>
    </lineage>
</organism>
<feature type="binding site" evidence="10">
    <location>
        <begin position="120"/>
        <end position="126"/>
    </location>
    <ligand>
        <name>ATP</name>
        <dbReference type="ChEBI" id="CHEBI:30616"/>
    </ligand>
</feature>
<evidence type="ECO:0000256" key="5">
    <source>
        <dbReference type="ARBA" id="ARBA00022840"/>
    </source>
</evidence>
<dbReference type="GO" id="GO:0051301">
    <property type="term" value="P:cell division"/>
    <property type="evidence" value="ECO:0007669"/>
    <property type="project" value="UniProtKB-KW"/>
</dbReference>
<evidence type="ECO:0000256" key="11">
    <source>
        <dbReference type="RuleBase" id="RU004136"/>
    </source>
</evidence>
<feature type="domain" description="Mur ligase central" evidence="13">
    <location>
        <begin position="118"/>
        <end position="305"/>
    </location>
</feature>
<dbReference type="InterPro" id="IPR036565">
    <property type="entry name" value="Mur-like_cat_sf"/>
</dbReference>
<dbReference type="OrthoDB" id="9801978at2"/>
<comment type="subcellular location">
    <subcellularLocation>
        <location evidence="10 11">Cytoplasm</location>
    </subcellularLocation>
</comment>
<gene>
    <name evidence="10" type="primary">murF</name>
    <name evidence="14" type="ORF">SAMN02745110_00072</name>
</gene>
<comment type="catalytic activity">
    <reaction evidence="10 11">
        <text>D-alanyl-D-alanine + UDP-N-acetyl-alpha-D-muramoyl-L-alanyl-gamma-D-glutamyl-meso-2,6-diaminopimelate + ATP = UDP-N-acetyl-alpha-D-muramoyl-L-alanyl-gamma-D-glutamyl-meso-2,6-diaminopimeloyl-D-alanyl-D-alanine + ADP + phosphate + H(+)</text>
        <dbReference type="Rhea" id="RHEA:28374"/>
        <dbReference type="ChEBI" id="CHEBI:15378"/>
        <dbReference type="ChEBI" id="CHEBI:30616"/>
        <dbReference type="ChEBI" id="CHEBI:43474"/>
        <dbReference type="ChEBI" id="CHEBI:57822"/>
        <dbReference type="ChEBI" id="CHEBI:61386"/>
        <dbReference type="ChEBI" id="CHEBI:83905"/>
        <dbReference type="ChEBI" id="CHEBI:456216"/>
        <dbReference type="EC" id="6.3.2.10"/>
    </reaction>
</comment>
<keyword evidence="6 10" id="KW-0133">Cell shape</keyword>
<dbReference type="Gene3D" id="3.40.1190.10">
    <property type="entry name" value="Mur-like, catalytic domain"/>
    <property type="match status" value="1"/>
</dbReference>
<dbReference type="Proteomes" id="UP000189857">
    <property type="component" value="Unassembled WGS sequence"/>
</dbReference>
<dbReference type="GO" id="GO:0005737">
    <property type="term" value="C:cytoplasm"/>
    <property type="evidence" value="ECO:0007669"/>
    <property type="project" value="UniProtKB-SubCell"/>
</dbReference>
<keyword evidence="9 10" id="KW-0961">Cell wall biogenesis/degradation</keyword>
<evidence type="ECO:0000256" key="3">
    <source>
        <dbReference type="ARBA" id="ARBA00022618"/>
    </source>
</evidence>
<evidence type="ECO:0000256" key="6">
    <source>
        <dbReference type="ARBA" id="ARBA00022960"/>
    </source>
</evidence>
<dbReference type="GO" id="GO:0008766">
    <property type="term" value="F:UDP-N-acetylmuramoylalanyl-D-glutamyl-2,6-diaminopimelate-D-alanyl-D-alanine ligase activity"/>
    <property type="evidence" value="ECO:0007669"/>
    <property type="project" value="RHEA"/>
</dbReference>
<dbReference type="SUPFAM" id="SSF53623">
    <property type="entry name" value="MurD-like peptide ligases, catalytic domain"/>
    <property type="match status" value="1"/>
</dbReference>
<keyword evidence="5 10" id="KW-0067">ATP-binding</keyword>
<evidence type="ECO:0000313" key="15">
    <source>
        <dbReference type="Proteomes" id="UP000189857"/>
    </source>
</evidence>
<dbReference type="GO" id="GO:0071555">
    <property type="term" value="P:cell wall organization"/>
    <property type="evidence" value="ECO:0007669"/>
    <property type="project" value="UniProtKB-KW"/>
</dbReference>
<dbReference type="NCBIfam" id="TIGR01143">
    <property type="entry name" value="murF"/>
    <property type="match status" value="1"/>
</dbReference>
<dbReference type="SUPFAM" id="SSF63418">
    <property type="entry name" value="MurE/MurF N-terminal domain"/>
    <property type="match status" value="1"/>
</dbReference>
<evidence type="ECO:0000256" key="4">
    <source>
        <dbReference type="ARBA" id="ARBA00022741"/>
    </source>
</evidence>
<dbReference type="Gene3D" id="3.90.190.20">
    <property type="entry name" value="Mur ligase, C-terminal domain"/>
    <property type="match status" value="1"/>
</dbReference>
<dbReference type="InterPro" id="IPR005863">
    <property type="entry name" value="UDP-N-AcMur_synth"/>
</dbReference>
<dbReference type="InterPro" id="IPR036615">
    <property type="entry name" value="Mur_ligase_C_dom_sf"/>
</dbReference>
<dbReference type="Gene3D" id="3.40.1390.10">
    <property type="entry name" value="MurE/MurF, N-terminal domain"/>
    <property type="match status" value="1"/>
</dbReference>
<evidence type="ECO:0000256" key="9">
    <source>
        <dbReference type="ARBA" id="ARBA00023316"/>
    </source>
</evidence>
<evidence type="ECO:0000256" key="1">
    <source>
        <dbReference type="ARBA" id="ARBA00022490"/>
    </source>
</evidence>
<protein>
    <recommendedName>
        <fullName evidence="10 11">UDP-N-acetylmuramoyl-tripeptide--D-alanyl-D-alanine ligase</fullName>
        <ecNumber evidence="10 11">6.3.2.10</ecNumber>
    </recommendedName>
    <alternativeName>
        <fullName evidence="10">D-alanyl-D-alanine-adding enzyme</fullName>
    </alternativeName>
</protein>
<dbReference type="PANTHER" id="PTHR43024">
    <property type="entry name" value="UDP-N-ACETYLMURAMOYL-TRIPEPTIDE--D-ALANYL-D-ALANINE LIGASE"/>
    <property type="match status" value="1"/>
</dbReference>
<dbReference type="Pfam" id="PF08245">
    <property type="entry name" value="Mur_ligase_M"/>
    <property type="match status" value="1"/>
</dbReference>
<dbReference type="PANTHER" id="PTHR43024:SF1">
    <property type="entry name" value="UDP-N-ACETYLMURAMOYL-TRIPEPTIDE--D-ALANYL-D-ALANINE LIGASE"/>
    <property type="match status" value="1"/>
</dbReference>
<evidence type="ECO:0000256" key="7">
    <source>
        <dbReference type="ARBA" id="ARBA00022984"/>
    </source>
</evidence>
<dbReference type="UniPathway" id="UPA00219"/>
<keyword evidence="15" id="KW-1185">Reference proteome</keyword>
<evidence type="ECO:0000313" key="14">
    <source>
        <dbReference type="EMBL" id="SJZ35923.1"/>
    </source>
</evidence>
<keyword evidence="8 10" id="KW-0131">Cell cycle</keyword>
<dbReference type="EC" id="6.3.2.10" evidence="10 11"/>